<feature type="repeat" description="ANK" evidence="1">
    <location>
        <begin position="812"/>
        <end position="844"/>
    </location>
</feature>
<accession>M7B2W1</accession>
<evidence type="ECO:0000256" key="1">
    <source>
        <dbReference type="PROSITE-ProRule" id="PRU00023"/>
    </source>
</evidence>
<keyword evidence="1" id="KW-0040">ANK repeat</keyword>
<feature type="compositionally biased region" description="Basic and acidic residues" evidence="2">
    <location>
        <begin position="290"/>
        <end position="307"/>
    </location>
</feature>
<feature type="region of interest" description="Disordered" evidence="2">
    <location>
        <begin position="196"/>
        <end position="262"/>
    </location>
</feature>
<dbReference type="SMART" id="SM00248">
    <property type="entry name" value="ANK"/>
    <property type="match status" value="5"/>
</dbReference>
<dbReference type="PANTHER" id="PTHR24176">
    <property type="entry name" value="ANKYRIN REPEAT DOMAIN-CONTAINING PROTEIN 31-RELATED"/>
    <property type="match status" value="1"/>
</dbReference>
<feature type="region of interest" description="Disordered" evidence="2">
    <location>
        <begin position="144"/>
        <end position="181"/>
    </location>
</feature>
<feature type="compositionally biased region" description="Basic and acidic residues" evidence="2">
    <location>
        <begin position="163"/>
        <end position="180"/>
    </location>
</feature>
<feature type="repeat" description="ANK" evidence="1">
    <location>
        <begin position="746"/>
        <end position="778"/>
    </location>
</feature>
<feature type="compositionally biased region" description="Polar residues" evidence="2">
    <location>
        <begin position="309"/>
        <end position="322"/>
    </location>
</feature>
<dbReference type="PANTHER" id="PTHR24176:SF14">
    <property type="entry name" value="ANKYRIN REPEAT DOMAIN-CONTAINING PROTEIN 31"/>
    <property type="match status" value="1"/>
</dbReference>
<dbReference type="InterPro" id="IPR002110">
    <property type="entry name" value="Ankyrin_rpt"/>
</dbReference>
<feature type="compositionally biased region" description="Polar residues" evidence="2">
    <location>
        <begin position="210"/>
        <end position="224"/>
    </location>
</feature>
<feature type="compositionally biased region" description="Low complexity" evidence="2">
    <location>
        <begin position="1209"/>
        <end position="1225"/>
    </location>
</feature>
<evidence type="ECO:0000259" key="3">
    <source>
        <dbReference type="Pfam" id="PF18755"/>
    </source>
</evidence>
<feature type="region of interest" description="Disordered" evidence="2">
    <location>
        <begin position="1209"/>
        <end position="1237"/>
    </location>
</feature>
<keyword evidence="5" id="KW-1185">Reference proteome</keyword>
<dbReference type="Proteomes" id="UP000031443">
    <property type="component" value="Unassembled WGS sequence"/>
</dbReference>
<dbReference type="Pfam" id="PF18755">
    <property type="entry name" value="RAMA"/>
    <property type="match status" value="1"/>
</dbReference>
<dbReference type="PROSITE" id="PS50088">
    <property type="entry name" value="ANK_REPEAT"/>
    <property type="match status" value="5"/>
</dbReference>
<dbReference type="Pfam" id="PF12796">
    <property type="entry name" value="Ank_2"/>
    <property type="match status" value="2"/>
</dbReference>
<feature type="region of interest" description="Disordered" evidence="2">
    <location>
        <begin position="1"/>
        <end position="29"/>
    </location>
</feature>
<feature type="compositionally biased region" description="Acidic residues" evidence="2">
    <location>
        <begin position="150"/>
        <end position="162"/>
    </location>
</feature>
<feature type="compositionally biased region" description="Acidic residues" evidence="2">
    <location>
        <begin position="1"/>
        <end position="16"/>
    </location>
</feature>
<dbReference type="InterPro" id="IPR040843">
    <property type="entry name" value="RAMA"/>
</dbReference>
<evidence type="ECO:0000313" key="4">
    <source>
        <dbReference type="EMBL" id="EMP31419.1"/>
    </source>
</evidence>
<gene>
    <name evidence="4" type="ORF">UY3_11445</name>
</gene>
<name>M7B2W1_CHEMY</name>
<evidence type="ECO:0000256" key="2">
    <source>
        <dbReference type="SAM" id="MobiDB-lite"/>
    </source>
</evidence>
<feature type="repeat" description="ANK" evidence="1">
    <location>
        <begin position="72"/>
        <end position="104"/>
    </location>
</feature>
<dbReference type="PROSITE" id="PS50297">
    <property type="entry name" value="ANK_REP_REGION"/>
    <property type="match status" value="5"/>
</dbReference>
<dbReference type="eggNOG" id="ENOG502QS0Y">
    <property type="taxonomic scope" value="Eukaryota"/>
</dbReference>
<dbReference type="EMBL" id="KB545352">
    <property type="protein sequence ID" value="EMP31419.1"/>
    <property type="molecule type" value="Genomic_DNA"/>
</dbReference>
<reference evidence="5" key="1">
    <citation type="journal article" date="2013" name="Nat. Genet.">
        <title>The draft genomes of soft-shell turtle and green sea turtle yield insights into the development and evolution of the turtle-specific body plan.</title>
        <authorList>
            <person name="Wang Z."/>
            <person name="Pascual-Anaya J."/>
            <person name="Zadissa A."/>
            <person name="Li W."/>
            <person name="Niimura Y."/>
            <person name="Huang Z."/>
            <person name="Li C."/>
            <person name="White S."/>
            <person name="Xiong Z."/>
            <person name="Fang D."/>
            <person name="Wang B."/>
            <person name="Ming Y."/>
            <person name="Chen Y."/>
            <person name="Zheng Y."/>
            <person name="Kuraku S."/>
            <person name="Pignatelli M."/>
            <person name="Herrero J."/>
            <person name="Beal K."/>
            <person name="Nozawa M."/>
            <person name="Li Q."/>
            <person name="Wang J."/>
            <person name="Zhang H."/>
            <person name="Yu L."/>
            <person name="Shigenobu S."/>
            <person name="Wang J."/>
            <person name="Liu J."/>
            <person name="Flicek P."/>
            <person name="Searle S."/>
            <person name="Wang J."/>
            <person name="Kuratani S."/>
            <person name="Yin Y."/>
            <person name="Aken B."/>
            <person name="Zhang G."/>
            <person name="Irie N."/>
        </authorList>
    </citation>
    <scope>NUCLEOTIDE SEQUENCE [LARGE SCALE GENOMIC DNA]</scope>
</reference>
<organism evidence="4 5">
    <name type="scientific">Chelonia mydas</name>
    <name type="common">Green sea-turtle</name>
    <name type="synonym">Chelonia agassizi</name>
    <dbReference type="NCBI Taxonomy" id="8469"/>
    <lineage>
        <taxon>Eukaryota</taxon>
        <taxon>Metazoa</taxon>
        <taxon>Chordata</taxon>
        <taxon>Craniata</taxon>
        <taxon>Vertebrata</taxon>
        <taxon>Euteleostomi</taxon>
        <taxon>Archelosauria</taxon>
        <taxon>Testudinata</taxon>
        <taxon>Testudines</taxon>
        <taxon>Cryptodira</taxon>
        <taxon>Durocryptodira</taxon>
        <taxon>Americhelydia</taxon>
        <taxon>Chelonioidea</taxon>
        <taxon>Cheloniidae</taxon>
        <taxon>Chelonia</taxon>
    </lineage>
</organism>
<dbReference type="InterPro" id="IPR036770">
    <property type="entry name" value="Ankyrin_rpt-contain_sf"/>
</dbReference>
<feature type="compositionally biased region" description="Low complexity" evidence="2">
    <location>
        <begin position="701"/>
        <end position="725"/>
    </location>
</feature>
<proteinExistence type="predicted"/>
<feature type="region of interest" description="Disordered" evidence="2">
    <location>
        <begin position="335"/>
        <end position="354"/>
    </location>
</feature>
<feature type="compositionally biased region" description="Low complexity" evidence="2">
    <location>
        <begin position="231"/>
        <end position="240"/>
    </location>
</feature>
<dbReference type="InterPro" id="IPR042334">
    <property type="entry name" value="ANKRD31"/>
</dbReference>
<protein>
    <submittedName>
        <fullName evidence="4">Ankyrin repeat domain-containing protein 31</fullName>
    </submittedName>
</protein>
<feature type="repeat" description="ANK" evidence="1">
    <location>
        <begin position="39"/>
        <end position="71"/>
    </location>
</feature>
<feature type="region of interest" description="Disordered" evidence="2">
    <location>
        <begin position="700"/>
        <end position="725"/>
    </location>
</feature>
<dbReference type="STRING" id="8469.M7B2W1"/>
<evidence type="ECO:0000313" key="5">
    <source>
        <dbReference type="Proteomes" id="UP000031443"/>
    </source>
</evidence>
<feature type="region of interest" description="Disordered" evidence="2">
    <location>
        <begin position="286"/>
        <end position="327"/>
    </location>
</feature>
<dbReference type="Gene3D" id="1.25.40.20">
    <property type="entry name" value="Ankyrin repeat-containing domain"/>
    <property type="match status" value="3"/>
</dbReference>
<feature type="repeat" description="ANK" evidence="1">
    <location>
        <begin position="779"/>
        <end position="811"/>
    </location>
</feature>
<feature type="domain" description="RAMA" evidence="3">
    <location>
        <begin position="1221"/>
        <end position="1316"/>
    </location>
</feature>
<feature type="region of interest" description="Disordered" evidence="2">
    <location>
        <begin position="1032"/>
        <end position="1054"/>
    </location>
</feature>
<sequence>MKEGGDISDSDSDETVVEGSVTESDLDEEELHMKRKNLFGETLLHKAVAEDDTDLVRKIIKVGANVNTQDYAGWTPLHEASVEGFYKTANELLKAGADVNCKGSEQVTPIQDAVKEGHYESEEAARTMEGAPEDLEDEEHVILHLSPVEPVEEASYPDESKEDPESRQEPKPKAAKKDVESTLNAQRINDTNQHQLEVHSDSPVHSSDVGNNNTSKQGFINFEQSSKENSIRNSKSSISRVFEDHRLKKKNSKDRRLVSTQTKKSAGTVEKIVSIENVCEYRTIVSPSDTPRDKTRSRSHKTYDPHVGHNNTGFTVNTSSSKRITRSSVHRNYSSDNICEVGGKPSKPKQTEMQKEYDFCNSDTPVSEEREKTCGSNNKPSIIMTDQVISLPCTESSIPVVKASTEQSENVALMELDSHSVLSLCEEISVPLVTAEQCFMNQDNERHCLNHNKDGSMGDKNLNTAKRKSSIHFVEENIIYTENNRPSDQFLYSENFRDQIDFDIDRDRINDEEQSLKHSLPLFEDISLQGNWLESGSLTTFSPKGIVNLTDSDSTVLSEQYIENENQNIYKNISKDVDKCTVQTLQTSTEILSLHEFSTAVNRASDSESPENFSISVLMPFAHQTDDGMRMMLSAEESTGRCCTEKIEDEINSEINTSTALQLHEKEAFRVKRKRQDLQEIILDTDLYSTSCINKNSLHPSQLTQETEQETSQKSESSLSSKEEVAAVSAQPTYIIRAGIKKRNAKGESRLHLAAKKGDLSLVKTLIASGLCVNLKDNAGWTAIHEASNRGFTEVILELLKAGADVNSKSLDGTLPIHDAVSGNYFKAVNILLHHGANPNEKDKYGKNALDEACNDKMKELLKSYGATESEVAYETTEVTGLYIHGLSQIQDTLNEVLAKQKAERDVLAKKYRASVESFKQGALREQLVKLASRQKSLLVVAQKQKELGQKIKNYKKAKQVYSRCSKKQIPNSIIYHEKDNRDDLTVDEIVHRDVVTVSIDPGAKLTNGNLVEKLLPVEGKFSDQEYSQHPNGCLDETGANEEASTSKEVSSHALTYENKVREYTCDKTSKSTDTIEMGTSPSEPVICITPTKCSQQEKNNYIAIAKQGSKSPNPSPVTSMLNISEAESLVINKNIHQPIAECQQVLAGQTLQRCGHRNKASQKQPIVVSESAEISPITLQQNIFENNRTSCNVTGLVSYVPYPVHISQNSSSQYSDNQDSEQQQLNRRGNRRKKNQLKDLLELGKIKPGENVLEFKLQDFSHKVTLLGDGKIRTSDNRTYGNPVQWVKALLGNHISVSWKYVWNKVTYLGTELSKILVEEACIPNEPELPVQQKQPSESSLQSDSVKNSRSFLQLNEIVLINNEELLPCHIMDQHWKFYVECENFGF</sequence>
<dbReference type="SUPFAM" id="SSF48403">
    <property type="entry name" value="Ankyrin repeat"/>
    <property type="match status" value="2"/>
</dbReference>